<evidence type="ECO:0000313" key="9">
    <source>
        <dbReference type="EMBL" id="EXY88242.1"/>
    </source>
</evidence>
<dbReference type="InterPro" id="IPR010998">
    <property type="entry name" value="Integrase_recombinase_N"/>
</dbReference>
<evidence type="ECO:0000313" key="8">
    <source>
        <dbReference type="EMBL" id="EXY88218.1"/>
    </source>
</evidence>
<evidence type="ECO:0000256" key="3">
    <source>
        <dbReference type="ARBA" id="ARBA00023125"/>
    </source>
</evidence>
<dbReference type="Gene3D" id="1.10.150.130">
    <property type="match status" value="1"/>
</dbReference>
<dbReference type="InterPro" id="IPR002104">
    <property type="entry name" value="Integrase_catalytic"/>
</dbReference>
<feature type="domain" description="Core-binding (CB)" evidence="7">
    <location>
        <begin position="91"/>
        <end position="190"/>
    </location>
</feature>
<keyword evidence="3 5" id="KW-0238">DNA-binding</keyword>
<feature type="domain" description="Tyr recombinase" evidence="6">
    <location>
        <begin position="211"/>
        <end position="394"/>
    </location>
</feature>
<dbReference type="EMBL" id="JGDB01000001">
    <property type="protein sequence ID" value="EXY93205.1"/>
    <property type="molecule type" value="Genomic_DNA"/>
</dbReference>
<evidence type="ECO:0000313" key="10">
    <source>
        <dbReference type="EMBL" id="EXY93205.1"/>
    </source>
</evidence>
<dbReference type="GO" id="GO:0003677">
    <property type="term" value="F:DNA binding"/>
    <property type="evidence" value="ECO:0007669"/>
    <property type="project" value="UniProtKB-UniRule"/>
</dbReference>
<dbReference type="EMBL" id="JGDB01000291">
    <property type="protein sequence ID" value="EXY88218.1"/>
    <property type="molecule type" value="Genomic_DNA"/>
</dbReference>
<dbReference type="AlphaFoldDB" id="A0A015XKV1"/>
<evidence type="ECO:0000256" key="4">
    <source>
        <dbReference type="ARBA" id="ARBA00023172"/>
    </source>
</evidence>
<dbReference type="EMBL" id="JGDB01000290">
    <property type="protein sequence ID" value="EXY88242.1"/>
    <property type="molecule type" value="Genomic_DNA"/>
</dbReference>
<protein>
    <submittedName>
        <fullName evidence="10">Phage integrase family protein</fullName>
    </submittedName>
</protein>
<dbReference type="PATRIC" id="fig|1339316.3.peg.42"/>
<dbReference type="PANTHER" id="PTHR30349:SF64">
    <property type="entry name" value="PROPHAGE INTEGRASE INTD-RELATED"/>
    <property type="match status" value="1"/>
</dbReference>
<accession>A0A015XKV1</accession>
<dbReference type="GO" id="GO:0006310">
    <property type="term" value="P:DNA recombination"/>
    <property type="evidence" value="ECO:0007669"/>
    <property type="project" value="UniProtKB-KW"/>
</dbReference>
<dbReference type="GO" id="GO:0015074">
    <property type="term" value="P:DNA integration"/>
    <property type="evidence" value="ECO:0007669"/>
    <property type="project" value="UniProtKB-KW"/>
</dbReference>
<comment type="similarity">
    <text evidence="1">Belongs to the 'phage' integrase family.</text>
</comment>
<dbReference type="Proteomes" id="UP000020773">
    <property type="component" value="Unassembled WGS sequence"/>
</dbReference>
<dbReference type="Gene3D" id="1.10.443.10">
    <property type="entry name" value="Intergrase catalytic core"/>
    <property type="match status" value="1"/>
</dbReference>
<dbReference type="InterPro" id="IPR050090">
    <property type="entry name" value="Tyrosine_recombinase_XerCD"/>
</dbReference>
<keyword evidence="2" id="KW-0229">DNA integration</keyword>
<reference evidence="10 11" key="1">
    <citation type="submission" date="2014-02" db="EMBL/GenBank/DDBJ databases">
        <authorList>
            <person name="Sears C."/>
            <person name="Carroll K."/>
            <person name="Sack B.R."/>
            <person name="Qadri F."/>
            <person name="Myers L.L."/>
            <person name="Chung G.-T."/>
            <person name="Escheverria P."/>
            <person name="Fraser C.M."/>
            <person name="Sadzewicz L."/>
            <person name="Shefchek K.A."/>
            <person name="Tallon L."/>
            <person name="Das S.P."/>
            <person name="Daugherty S."/>
            <person name="Mongodin E.F."/>
        </authorList>
    </citation>
    <scope>NUCLEOTIDE SEQUENCE [LARGE SCALE GENOMIC DNA]</scope>
    <source>
        <strain evidence="10">3998T</strain>
        <strain evidence="11">3998T(B)3</strain>
    </source>
</reference>
<dbReference type="PROSITE" id="PS51900">
    <property type="entry name" value="CB"/>
    <property type="match status" value="1"/>
</dbReference>
<evidence type="ECO:0000256" key="1">
    <source>
        <dbReference type="ARBA" id="ARBA00008857"/>
    </source>
</evidence>
<organism evidence="10 11">
    <name type="scientific">Bacteroides fragilis str. 3998T(B)3</name>
    <dbReference type="NCBI Taxonomy" id="1339316"/>
    <lineage>
        <taxon>Bacteria</taxon>
        <taxon>Pseudomonadati</taxon>
        <taxon>Bacteroidota</taxon>
        <taxon>Bacteroidia</taxon>
        <taxon>Bacteroidales</taxon>
        <taxon>Bacteroidaceae</taxon>
        <taxon>Bacteroides</taxon>
    </lineage>
</organism>
<sequence>MATVKVKFRPSTVADRPGSIVINVTRHRVARQITTGYKVFPCEWDEKQSRLVPTARSDRMAAVNSMAQRLSWDLERLRGIIERFDSRQRAYSVDDIVAEFQRTGKGNTFFIFMENVIVRLRQLGHTGTANNYRAALGSFKRFRTQEDIPIGAIDPAVMEDYQAYLNAAGLAPNSTSFYMRILRAVYNRAVEQELTIDRKPFRTVFTGTEKTLKRAVSISDIRRIKGLDLSHRPGLEFARDVFLFLFLCRGMSFIDAAFLKKSDVQNGVLTYRRHKTGQQLHVKVIRQIEELLARYSTDGQPYLLPIITVPGKDERKQYESALHRVNKSLKIIAEMAKLPVTLTTYVTRHTWATVAKSKNIPVNVISDALGHDSVSTTQIYLASIDSSVIDNANELVVSEL</sequence>
<evidence type="ECO:0000313" key="11">
    <source>
        <dbReference type="Proteomes" id="UP000020773"/>
    </source>
</evidence>
<dbReference type="PROSITE" id="PS51898">
    <property type="entry name" value="TYR_RECOMBINASE"/>
    <property type="match status" value="1"/>
</dbReference>
<evidence type="ECO:0000256" key="5">
    <source>
        <dbReference type="PROSITE-ProRule" id="PRU01248"/>
    </source>
</evidence>
<dbReference type="RefSeq" id="WP_032597239.1">
    <property type="nucleotide sequence ID" value="NZ_JGDB01000001.1"/>
</dbReference>
<name>A0A015XKV1_BACFG</name>
<evidence type="ECO:0000259" key="7">
    <source>
        <dbReference type="PROSITE" id="PS51900"/>
    </source>
</evidence>
<gene>
    <name evidence="10" type="ORF">M125_0041</name>
    <name evidence="9" type="ORF">M125_5122</name>
    <name evidence="8" type="ORF">M125_5189</name>
</gene>
<evidence type="ECO:0000259" key="6">
    <source>
        <dbReference type="PROSITE" id="PS51898"/>
    </source>
</evidence>
<dbReference type="InterPro" id="IPR025269">
    <property type="entry name" value="SAM-like_dom"/>
</dbReference>
<dbReference type="InterPro" id="IPR011010">
    <property type="entry name" value="DNA_brk_join_enz"/>
</dbReference>
<dbReference type="PANTHER" id="PTHR30349">
    <property type="entry name" value="PHAGE INTEGRASE-RELATED"/>
    <property type="match status" value="1"/>
</dbReference>
<proteinExistence type="inferred from homology"/>
<dbReference type="InterPro" id="IPR013762">
    <property type="entry name" value="Integrase-like_cat_sf"/>
</dbReference>
<dbReference type="Pfam" id="PF13102">
    <property type="entry name" value="Phage_int_SAM_5"/>
    <property type="match status" value="1"/>
</dbReference>
<keyword evidence="4" id="KW-0233">DNA recombination</keyword>
<dbReference type="CDD" id="cd01185">
    <property type="entry name" value="INTN1_C_like"/>
    <property type="match status" value="1"/>
</dbReference>
<dbReference type="SUPFAM" id="SSF56349">
    <property type="entry name" value="DNA breaking-rejoining enzymes"/>
    <property type="match status" value="1"/>
</dbReference>
<comment type="caution">
    <text evidence="10">The sequence shown here is derived from an EMBL/GenBank/DDBJ whole genome shotgun (WGS) entry which is preliminary data.</text>
</comment>
<evidence type="ECO:0000256" key="2">
    <source>
        <dbReference type="ARBA" id="ARBA00022908"/>
    </source>
</evidence>
<dbReference type="Pfam" id="PF00589">
    <property type="entry name" value="Phage_integrase"/>
    <property type="match status" value="1"/>
</dbReference>
<dbReference type="InterPro" id="IPR044068">
    <property type="entry name" value="CB"/>
</dbReference>